<dbReference type="Gene3D" id="3.40.630.10">
    <property type="entry name" value="Zn peptidases"/>
    <property type="match status" value="1"/>
</dbReference>
<dbReference type="GO" id="GO:0008270">
    <property type="term" value="F:zinc ion binding"/>
    <property type="evidence" value="ECO:0007669"/>
    <property type="project" value="InterPro"/>
</dbReference>
<dbReference type="AlphaFoldDB" id="A0A1G7FB80"/>
<keyword evidence="6" id="KW-0482">Metalloprotease</keyword>
<gene>
    <name evidence="9" type="ORF">SAMN05421855_102450</name>
</gene>
<dbReference type="EMBL" id="FNBA01000002">
    <property type="protein sequence ID" value="SDE73143.1"/>
    <property type="molecule type" value="Genomic_DNA"/>
</dbReference>
<keyword evidence="10" id="KW-1185">Reference proteome</keyword>
<dbReference type="Pfam" id="PF00246">
    <property type="entry name" value="Peptidase_M14"/>
    <property type="match status" value="1"/>
</dbReference>
<evidence type="ECO:0000256" key="3">
    <source>
        <dbReference type="ARBA" id="ARBA00022670"/>
    </source>
</evidence>
<evidence type="ECO:0000259" key="8">
    <source>
        <dbReference type="PROSITE" id="PS52035"/>
    </source>
</evidence>
<comment type="cofactor">
    <cofactor evidence="1">
        <name>Zn(2+)</name>
        <dbReference type="ChEBI" id="CHEBI:29105"/>
    </cofactor>
</comment>
<organism evidence="9 10">
    <name type="scientific">Ulvibacter litoralis</name>
    <dbReference type="NCBI Taxonomy" id="227084"/>
    <lineage>
        <taxon>Bacteria</taxon>
        <taxon>Pseudomonadati</taxon>
        <taxon>Bacteroidota</taxon>
        <taxon>Flavobacteriia</taxon>
        <taxon>Flavobacteriales</taxon>
        <taxon>Flavobacteriaceae</taxon>
        <taxon>Ulvibacter</taxon>
    </lineage>
</organism>
<dbReference type="InterPro" id="IPR000834">
    <property type="entry name" value="Peptidase_M14"/>
</dbReference>
<dbReference type="SUPFAM" id="SSF53187">
    <property type="entry name" value="Zn-dependent exopeptidases"/>
    <property type="match status" value="1"/>
</dbReference>
<dbReference type="OrthoDB" id="1119199at2"/>
<dbReference type="GO" id="GO:0005615">
    <property type="term" value="C:extracellular space"/>
    <property type="evidence" value="ECO:0007669"/>
    <property type="project" value="TreeGrafter"/>
</dbReference>
<evidence type="ECO:0000256" key="4">
    <source>
        <dbReference type="ARBA" id="ARBA00022801"/>
    </source>
</evidence>
<evidence type="ECO:0000256" key="5">
    <source>
        <dbReference type="ARBA" id="ARBA00022833"/>
    </source>
</evidence>
<evidence type="ECO:0000313" key="9">
    <source>
        <dbReference type="EMBL" id="SDE73143.1"/>
    </source>
</evidence>
<evidence type="ECO:0000313" key="10">
    <source>
        <dbReference type="Proteomes" id="UP000199321"/>
    </source>
</evidence>
<dbReference type="STRING" id="227084.SAMN05421855_102450"/>
<feature type="domain" description="Peptidase M14" evidence="8">
    <location>
        <begin position="7"/>
        <end position="270"/>
    </location>
</feature>
<dbReference type="PROSITE" id="PS52035">
    <property type="entry name" value="PEPTIDASE_M14"/>
    <property type="match status" value="1"/>
</dbReference>
<evidence type="ECO:0000256" key="2">
    <source>
        <dbReference type="ARBA" id="ARBA00005988"/>
    </source>
</evidence>
<evidence type="ECO:0000256" key="1">
    <source>
        <dbReference type="ARBA" id="ARBA00001947"/>
    </source>
</evidence>
<accession>A0A1G7FB80</accession>
<dbReference type="Proteomes" id="UP000199321">
    <property type="component" value="Unassembled WGS sequence"/>
</dbReference>
<dbReference type="GO" id="GO:0006508">
    <property type="term" value="P:proteolysis"/>
    <property type="evidence" value="ECO:0007669"/>
    <property type="project" value="UniProtKB-KW"/>
</dbReference>
<evidence type="ECO:0000256" key="6">
    <source>
        <dbReference type="ARBA" id="ARBA00023049"/>
    </source>
</evidence>
<keyword evidence="9" id="KW-0121">Carboxypeptidase</keyword>
<dbReference type="PANTHER" id="PTHR11705:SF143">
    <property type="entry name" value="SLL0236 PROTEIN"/>
    <property type="match status" value="1"/>
</dbReference>
<dbReference type="GO" id="GO:0004181">
    <property type="term" value="F:metallocarboxypeptidase activity"/>
    <property type="evidence" value="ECO:0007669"/>
    <property type="project" value="InterPro"/>
</dbReference>
<keyword evidence="5" id="KW-0862">Zinc</keyword>
<protein>
    <submittedName>
        <fullName evidence="9">Zinc carboxypeptidase</fullName>
    </submittedName>
</protein>
<sequence length="383" mass="43321">MNITTWYASNYESQLRDRYIDLAHISPLLSSYKNQFKIASIGVSENGKDIPMVTIGSGKKKVLGWSQMHGNEATTTKAIFDFLKFIAQKEFFQKEINEFLAHYTFYIIPILNPDGASLYTRVNANKVDLNRDAQETTQNESRVLQSVFNELQPDLCLNLHDQRTIYGLATGLPATVSFLAPSADKERSITPARIVAMEHIVRMNRALQQYIPGQVGRYDDGFNANCVGDTFQMAGVPTILFEAGHYALDYSRETTRSFIFYAFLELFDITNQSETPVTYEDYFKIPQNNLTYNDVVLRNVRVDAYKQPIAVAIQYVEELEGDVISFKPIVSKIGGCDEIKGHKEIDLKGNGILINSQENIFEDLIISTIVSKMDNSVINILVK</sequence>
<proteinExistence type="inferred from homology"/>
<name>A0A1G7FB80_9FLAO</name>
<evidence type="ECO:0000256" key="7">
    <source>
        <dbReference type="PROSITE-ProRule" id="PRU01379"/>
    </source>
</evidence>
<dbReference type="PANTHER" id="PTHR11705">
    <property type="entry name" value="PROTEASE FAMILY M14 CARBOXYPEPTIDASE A,B"/>
    <property type="match status" value="1"/>
</dbReference>
<reference evidence="9 10" key="1">
    <citation type="submission" date="2016-10" db="EMBL/GenBank/DDBJ databases">
        <authorList>
            <person name="de Groot N.N."/>
        </authorList>
    </citation>
    <scope>NUCLEOTIDE SEQUENCE [LARGE SCALE GENOMIC DNA]</scope>
    <source>
        <strain evidence="9 10">DSM 16195</strain>
    </source>
</reference>
<dbReference type="RefSeq" id="WP_093142982.1">
    <property type="nucleotide sequence ID" value="NZ_BMWO01000002.1"/>
</dbReference>
<keyword evidence="3" id="KW-0645">Protease</keyword>
<keyword evidence="4" id="KW-0378">Hydrolase</keyword>
<comment type="caution">
    <text evidence="7">Lacks conserved residue(s) required for the propagation of feature annotation.</text>
</comment>
<comment type="similarity">
    <text evidence="2 7">Belongs to the peptidase M14 family.</text>
</comment>